<dbReference type="Gene3D" id="3.20.20.370">
    <property type="entry name" value="Glycoside hydrolase/deacetylase"/>
    <property type="match status" value="1"/>
</dbReference>
<accession>A0A7Y0LBK7</accession>
<comment type="caution">
    <text evidence="1">The sequence shown here is derived from an EMBL/GenBank/DDBJ whole genome shotgun (WGS) entry which is preliminary data.</text>
</comment>
<organism evidence="1 2">
    <name type="scientific">Thalassotalea algicola</name>
    <dbReference type="NCBI Taxonomy" id="2716224"/>
    <lineage>
        <taxon>Bacteria</taxon>
        <taxon>Pseudomonadati</taxon>
        <taxon>Pseudomonadota</taxon>
        <taxon>Gammaproteobacteria</taxon>
        <taxon>Alteromonadales</taxon>
        <taxon>Colwelliaceae</taxon>
        <taxon>Thalassotalea</taxon>
    </lineage>
</organism>
<reference evidence="1 2" key="1">
    <citation type="submission" date="2020-04" db="EMBL/GenBank/DDBJ databases">
        <title>Thalassotalea sp. M1531, isolated from the surface of marine red alga.</title>
        <authorList>
            <person name="Pang L."/>
            <person name="Lu D.-C."/>
        </authorList>
    </citation>
    <scope>NUCLEOTIDE SEQUENCE [LARGE SCALE GENOMIC DNA]</scope>
    <source>
        <strain evidence="1 2">M1531</strain>
    </source>
</reference>
<keyword evidence="2" id="KW-1185">Reference proteome</keyword>
<dbReference type="InterPro" id="IPR011330">
    <property type="entry name" value="Glyco_hydro/deAcase_b/a-brl"/>
</dbReference>
<protein>
    <recommendedName>
        <fullName evidence="3">NodB homology domain-containing protein</fullName>
    </recommendedName>
</protein>
<evidence type="ECO:0008006" key="3">
    <source>
        <dbReference type="Google" id="ProtNLM"/>
    </source>
</evidence>
<proteinExistence type="predicted"/>
<dbReference type="EMBL" id="JABBXH010000002">
    <property type="protein sequence ID" value="NMP31122.1"/>
    <property type="molecule type" value="Genomic_DNA"/>
</dbReference>
<evidence type="ECO:0000313" key="1">
    <source>
        <dbReference type="EMBL" id="NMP31122.1"/>
    </source>
</evidence>
<dbReference type="Proteomes" id="UP000568664">
    <property type="component" value="Unassembled WGS sequence"/>
</dbReference>
<name>A0A7Y0LBK7_9GAMM</name>
<evidence type="ECO:0000313" key="2">
    <source>
        <dbReference type="Proteomes" id="UP000568664"/>
    </source>
</evidence>
<sequence length="90" mass="10079">MKWAQTLAIAVSVLLLIPSYSKQIAITFDDAPLDGSHIMTGEEKTKLIKNHLKENEVSDALFFVTTGHINTESDKRDFKLTLKRVLFGTS</sequence>
<dbReference type="SUPFAM" id="SSF88713">
    <property type="entry name" value="Glycoside hydrolase/deacetylase"/>
    <property type="match status" value="1"/>
</dbReference>
<dbReference type="RefSeq" id="WP_169074461.1">
    <property type="nucleotide sequence ID" value="NZ_JABBXH010000002.1"/>
</dbReference>
<dbReference type="GO" id="GO:0005975">
    <property type="term" value="P:carbohydrate metabolic process"/>
    <property type="evidence" value="ECO:0007669"/>
    <property type="project" value="InterPro"/>
</dbReference>
<dbReference type="AlphaFoldDB" id="A0A7Y0LBK7"/>
<gene>
    <name evidence="1" type="ORF">HII17_06045</name>
</gene>